<proteinExistence type="predicted"/>
<evidence type="ECO:0000313" key="2">
    <source>
        <dbReference type="Proteomes" id="UP000789572"/>
    </source>
</evidence>
<name>A0A9N9A823_9GLOM</name>
<organism evidence="1 2">
    <name type="scientific">Paraglomus occultum</name>
    <dbReference type="NCBI Taxonomy" id="144539"/>
    <lineage>
        <taxon>Eukaryota</taxon>
        <taxon>Fungi</taxon>
        <taxon>Fungi incertae sedis</taxon>
        <taxon>Mucoromycota</taxon>
        <taxon>Glomeromycotina</taxon>
        <taxon>Glomeromycetes</taxon>
        <taxon>Paraglomerales</taxon>
        <taxon>Paraglomeraceae</taxon>
        <taxon>Paraglomus</taxon>
    </lineage>
</organism>
<dbReference type="AlphaFoldDB" id="A0A9N9A823"/>
<keyword evidence="2" id="KW-1185">Reference proteome</keyword>
<gene>
    <name evidence="1" type="ORF">POCULU_LOCUS3537</name>
</gene>
<comment type="caution">
    <text evidence="1">The sequence shown here is derived from an EMBL/GenBank/DDBJ whole genome shotgun (WGS) entry which is preliminary data.</text>
</comment>
<reference evidence="1" key="1">
    <citation type="submission" date="2021-06" db="EMBL/GenBank/DDBJ databases">
        <authorList>
            <person name="Kallberg Y."/>
            <person name="Tangrot J."/>
            <person name="Rosling A."/>
        </authorList>
    </citation>
    <scope>NUCLEOTIDE SEQUENCE</scope>
    <source>
        <strain evidence="1">IA702</strain>
    </source>
</reference>
<dbReference type="EMBL" id="CAJVPJ010000395">
    <property type="protein sequence ID" value="CAG8520324.1"/>
    <property type="molecule type" value="Genomic_DNA"/>
</dbReference>
<evidence type="ECO:0000313" key="1">
    <source>
        <dbReference type="EMBL" id="CAG8520324.1"/>
    </source>
</evidence>
<dbReference type="Proteomes" id="UP000789572">
    <property type="component" value="Unassembled WGS sequence"/>
</dbReference>
<sequence length="72" mass="7859">MLIHESPPISVTIVIRLPVLSTCIEIPYSIPQGADSAEGSHVMRKMAGNMQQRKEHYLLVNGLTGSENGNDL</sequence>
<protein>
    <submittedName>
        <fullName evidence="1">7037_t:CDS:1</fullName>
    </submittedName>
</protein>
<accession>A0A9N9A823</accession>